<gene>
    <name evidence="2" type="ORF">GCM10010978_28950</name>
</gene>
<dbReference type="AlphaFoldDB" id="A0A8J2TQN2"/>
<comment type="caution">
    <text evidence="2">The sequence shown here is derived from an EMBL/GenBank/DDBJ whole genome shotgun (WGS) entry which is preliminary data.</text>
</comment>
<feature type="transmembrane region" description="Helical" evidence="1">
    <location>
        <begin position="87"/>
        <end position="108"/>
    </location>
</feature>
<dbReference type="RefSeq" id="WP_188393133.1">
    <property type="nucleotide sequence ID" value="NZ_BMEV01000073.1"/>
</dbReference>
<organism evidence="2 3">
    <name type="scientific">Compostibacillus humi</name>
    <dbReference type="NCBI Taxonomy" id="1245525"/>
    <lineage>
        <taxon>Bacteria</taxon>
        <taxon>Bacillati</taxon>
        <taxon>Bacillota</taxon>
        <taxon>Bacilli</taxon>
        <taxon>Bacillales</taxon>
        <taxon>Bacillaceae</taxon>
        <taxon>Compostibacillus</taxon>
    </lineage>
</organism>
<keyword evidence="3" id="KW-1185">Reference proteome</keyword>
<evidence type="ECO:0000256" key="1">
    <source>
        <dbReference type="SAM" id="Phobius"/>
    </source>
</evidence>
<evidence type="ECO:0000313" key="3">
    <source>
        <dbReference type="Proteomes" id="UP000602050"/>
    </source>
</evidence>
<dbReference type="InterPro" id="IPR019649">
    <property type="entry name" value="DUF2512"/>
</dbReference>
<dbReference type="Pfam" id="PF10710">
    <property type="entry name" value="DUF2512"/>
    <property type="match status" value="1"/>
</dbReference>
<feature type="transmembrane region" description="Helical" evidence="1">
    <location>
        <begin position="7"/>
        <end position="27"/>
    </location>
</feature>
<dbReference type="Proteomes" id="UP000602050">
    <property type="component" value="Unassembled WGS sequence"/>
</dbReference>
<name>A0A8J2TQN2_9BACI</name>
<feature type="transmembrane region" description="Helical" evidence="1">
    <location>
        <begin position="33"/>
        <end position="53"/>
    </location>
</feature>
<keyword evidence="1" id="KW-1133">Transmembrane helix</keyword>
<dbReference type="EMBL" id="BMEV01000073">
    <property type="protein sequence ID" value="GFZ87355.1"/>
    <property type="molecule type" value="Genomic_DNA"/>
</dbReference>
<proteinExistence type="predicted"/>
<evidence type="ECO:0000313" key="2">
    <source>
        <dbReference type="EMBL" id="GFZ87355.1"/>
    </source>
</evidence>
<reference evidence="2" key="1">
    <citation type="journal article" date="2014" name="Int. J. Syst. Evol. Microbiol.">
        <title>Complete genome sequence of Corynebacterium casei LMG S-19264T (=DSM 44701T), isolated from a smear-ripened cheese.</title>
        <authorList>
            <consortium name="US DOE Joint Genome Institute (JGI-PGF)"/>
            <person name="Walter F."/>
            <person name="Albersmeier A."/>
            <person name="Kalinowski J."/>
            <person name="Ruckert C."/>
        </authorList>
    </citation>
    <scope>NUCLEOTIDE SEQUENCE</scope>
    <source>
        <strain evidence="2">CGMCC 1.12360</strain>
    </source>
</reference>
<reference evidence="2" key="2">
    <citation type="submission" date="2020-09" db="EMBL/GenBank/DDBJ databases">
        <authorList>
            <person name="Sun Q."/>
            <person name="Zhou Y."/>
        </authorList>
    </citation>
    <scope>NUCLEOTIDE SEQUENCE</scope>
    <source>
        <strain evidence="2">CGMCC 1.12360</strain>
    </source>
</reference>
<sequence length="144" mass="16213">MNHLKAIGIKFIVIATILFSILSIFDTASLTEILMISFIVTGAAYLIGDLFILPKYGNFRACLTDFGLAFLSVLLLTFLFMEGDYPRVLISGFAAFFIAISEGLFHIYMKEKVLPDREDETKAIGNHAYLAEFSEEENPKRKDE</sequence>
<accession>A0A8J2TQN2</accession>
<keyword evidence="1" id="KW-0812">Transmembrane</keyword>
<feature type="transmembrane region" description="Helical" evidence="1">
    <location>
        <begin position="62"/>
        <end position="81"/>
    </location>
</feature>
<protein>
    <submittedName>
        <fullName evidence="2">Membrane protein</fullName>
    </submittedName>
</protein>
<keyword evidence="1" id="KW-0472">Membrane</keyword>